<comment type="caution">
    <text evidence="3">The sequence shown here is derived from an EMBL/GenBank/DDBJ whole genome shotgun (WGS) entry which is preliminary data.</text>
</comment>
<keyword evidence="4" id="KW-1185">Reference proteome</keyword>
<dbReference type="EMBL" id="JACGWZ010000008">
    <property type="protein sequence ID" value="MBA8827420.1"/>
    <property type="molecule type" value="Genomic_DNA"/>
</dbReference>
<accession>A0A839E2Z9</accession>
<dbReference type="CDD" id="cd01066">
    <property type="entry name" value="APP_MetAP"/>
    <property type="match status" value="1"/>
</dbReference>
<organism evidence="3 4">
    <name type="scientific">Halosaccharopolyspora lacisalsi</name>
    <dbReference type="NCBI Taxonomy" id="1000566"/>
    <lineage>
        <taxon>Bacteria</taxon>
        <taxon>Bacillati</taxon>
        <taxon>Actinomycetota</taxon>
        <taxon>Actinomycetes</taxon>
        <taxon>Pseudonocardiales</taxon>
        <taxon>Pseudonocardiaceae</taxon>
        <taxon>Halosaccharopolyspora</taxon>
    </lineage>
</organism>
<feature type="domain" description="Creatinase N-terminal" evidence="2">
    <location>
        <begin position="26"/>
        <end position="162"/>
    </location>
</feature>
<sequence>MAAPGVAPTTGTEPVTPFTENEFDARRAAVRARMTQRGLDALLVVSPENVYYLLGLNYQGYFAFTLLVLPLDGPPRLLTREVERPTVTAQVSGVEHVTFSDGTDPVDAAVDTITRCTGPGQALGVERTAMFFPLGVWDGVRETLDDRKFDDGSGVVEQVRAIKSAAEIELIRRSARISDKAMRAGVDAAGPDVSEREVAAHVYHKMISAGSEDPGFAPLIRSDDALDQEHVTWRDRRLGTGERLFLELSASVNRYHAPLSRLVHVDRTPPGIAASADMAAEGLWTVLDALRPGVTAGSVYAAWQRVIDTGLGHSEYQRHHCGYMVGIGFPPSWVGGSAVVGLRRDSDLVIRPGMVFHVLSWIFGQPTPDYLVSDTVLVTESGGELLTRTSREPTEVR</sequence>
<keyword evidence="3" id="KW-0378">Hydrolase</keyword>
<dbReference type="Pfam" id="PF01321">
    <property type="entry name" value="Creatinase_N"/>
    <property type="match status" value="1"/>
</dbReference>
<evidence type="ECO:0000313" key="4">
    <source>
        <dbReference type="Proteomes" id="UP000569329"/>
    </source>
</evidence>
<evidence type="ECO:0000259" key="1">
    <source>
        <dbReference type="Pfam" id="PF00557"/>
    </source>
</evidence>
<keyword evidence="3" id="KW-0645">Protease</keyword>
<dbReference type="SUPFAM" id="SSF53092">
    <property type="entry name" value="Creatinase/prolidase N-terminal domain"/>
    <property type="match status" value="1"/>
</dbReference>
<dbReference type="InterPro" id="IPR000587">
    <property type="entry name" value="Creatinase_N"/>
</dbReference>
<dbReference type="PANTHER" id="PTHR46112:SF2">
    <property type="entry name" value="XAA-PRO AMINOPEPTIDASE P-RELATED"/>
    <property type="match status" value="1"/>
</dbReference>
<reference evidence="3 4" key="1">
    <citation type="submission" date="2020-07" db="EMBL/GenBank/DDBJ databases">
        <title>Sequencing the genomes of 1000 actinobacteria strains.</title>
        <authorList>
            <person name="Klenk H.-P."/>
        </authorList>
    </citation>
    <scope>NUCLEOTIDE SEQUENCE [LARGE SCALE GENOMIC DNA]</scope>
    <source>
        <strain evidence="3 4">DSM 45975</strain>
    </source>
</reference>
<dbReference type="Proteomes" id="UP000569329">
    <property type="component" value="Unassembled WGS sequence"/>
</dbReference>
<dbReference type="Gene3D" id="3.40.350.10">
    <property type="entry name" value="Creatinase/prolidase N-terminal domain"/>
    <property type="match status" value="1"/>
</dbReference>
<dbReference type="GO" id="GO:0102009">
    <property type="term" value="F:proline dipeptidase activity"/>
    <property type="evidence" value="ECO:0007669"/>
    <property type="project" value="UniProtKB-EC"/>
</dbReference>
<gene>
    <name evidence="3" type="ORF">FHX42_004816</name>
</gene>
<proteinExistence type="predicted"/>
<name>A0A839E2Z9_9PSEU</name>
<protein>
    <submittedName>
        <fullName evidence="3">Xaa-Pro dipeptidase</fullName>
        <ecNumber evidence="3">3.4.13.9</ecNumber>
    </submittedName>
</protein>
<dbReference type="AlphaFoldDB" id="A0A839E2Z9"/>
<dbReference type="InterPro" id="IPR029149">
    <property type="entry name" value="Creatin/AminoP/Spt16_N"/>
</dbReference>
<dbReference type="InterPro" id="IPR036005">
    <property type="entry name" value="Creatinase/aminopeptidase-like"/>
</dbReference>
<dbReference type="SUPFAM" id="SSF55920">
    <property type="entry name" value="Creatinase/aminopeptidase"/>
    <property type="match status" value="1"/>
</dbReference>
<dbReference type="EC" id="3.4.13.9" evidence="3"/>
<dbReference type="InterPro" id="IPR000994">
    <property type="entry name" value="Pept_M24"/>
</dbReference>
<dbReference type="Gene3D" id="3.90.230.10">
    <property type="entry name" value="Creatinase/methionine aminopeptidase superfamily"/>
    <property type="match status" value="1"/>
</dbReference>
<evidence type="ECO:0000259" key="2">
    <source>
        <dbReference type="Pfam" id="PF01321"/>
    </source>
</evidence>
<keyword evidence="3" id="KW-0224">Dipeptidase</keyword>
<dbReference type="RefSeq" id="WP_182546609.1">
    <property type="nucleotide sequence ID" value="NZ_JACGWZ010000008.1"/>
</dbReference>
<dbReference type="PANTHER" id="PTHR46112">
    <property type="entry name" value="AMINOPEPTIDASE"/>
    <property type="match status" value="1"/>
</dbReference>
<dbReference type="InterPro" id="IPR050659">
    <property type="entry name" value="Peptidase_M24B"/>
</dbReference>
<feature type="domain" description="Peptidase M24" evidence="1">
    <location>
        <begin position="169"/>
        <end position="380"/>
    </location>
</feature>
<dbReference type="Pfam" id="PF00557">
    <property type="entry name" value="Peptidase_M24"/>
    <property type="match status" value="1"/>
</dbReference>
<evidence type="ECO:0000313" key="3">
    <source>
        <dbReference type="EMBL" id="MBA8827420.1"/>
    </source>
</evidence>